<dbReference type="EMBL" id="BAAAEI010000006">
    <property type="protein sequence ID" value="GAA0350008.1"/>
    <property type="molecule type" value="Genomic_DNA"/>
</dbReference>
<dbReference type="PROSITE" id="PS51257">
    <property type="entry name" value="PROKAR_LIPOPROTEIN"/>
    <property type="match status" value="1"/>
</dbReference>
<feature type="domain" description="Metallo-beta-lactamase" evidence="1">
    <location>
        <begin position="109"/>
        <end position="307"/>
    </location>
</feature>
<dbReference type="Pfam" id="PF12706">
    <property type="entry name" value="Lactamase_B_2"/>
    <property type="match status" value="1"/>
</dbReference>
<sequence>MKLLCLTALILLCGCDPDRPAPQNAKEIGAIRAPYTGERFFNPHIQDQEKTVFAFLLTKYFGDVPFADQASQTDRIVVAPRLADLHQPTPYPRVTWLGHASFLISYQNTNLLTDPIFSERASPVSFAGPRRLAPLPYKVEQLPPIQHVLISHNHYDHLDKHSILSLGTAPIYHVPLGLKDWFTEIGLPDAKVLEYDWWQQQHISGIDFIATPTQHWSARSLFDRRKTLWAGWRVNWQAFSLWFAGDTGYNPIDFVETANKLGSVDLALIPIGAYAPREFMRLYHVTPTEALQIHQDIQANLSIGMHWSTFQLSAEDLDEPARLLEQARRSCPDTAPFITLAIGESRVIER</sequence>
<evidence type="ECO:0000259" key="1">
    <source>
        <dbReference type="Pfam" id="PF12706"/>
    </source>
</evidence>
<comment type="caution">
    <text evidence="2">The sequence shown here is derived from an EMBL/GenBank/DDBJ whole genome shotgun (WGS) entry which is preliminary data.</text>
</comment>
<accession>A0ABN0WY21</accession>
<dbReference type="Proteomes" id="UP001501757">
    <property type="component" value="Unassembled WGS sequence"/>
</dbReference>
<dbReference type="InterPro" id="IPR036866">
    <property type="entry name" value="RibonucZ/Hydroxyglut_hydro"/>
</dbReference>
<gene>
    <name evidence="2" type="ORF">GCM10009092_13010</name>
</gene>
<dbReference type="SUPFAM" id="SSF56281">
    <property type="entry name" value="Metallo-hydrolase/oxidoreductase"/>
    <property type="match status" value="1"/>
</dbReference>
<dbReference type="PANTHER" id="PTHR15032:SF4">
    <property type="entry name" value="N-ACYL-PHOSPHATIDYLETHANOLAMINE-HYDROLYZING PHOSPHOLIPASE D"/>
    <property type="match status" value="1"/>
</dbReference>
<organism evidence="2 3">
    <name type="scientific">Bowmanella denitrificans</name>
    <dbReference type="NCBI Taxonomy" id="366582"/>
    <lineage>
        <taxon>Bacteria</taxon>
        <taxon>Pseudomonadati</taxon>
        <taxon>Pseudomonadota</taxon>
        <taxon>Gammaproteobacteria</taxon>
        <taxon>Alteromonadales</taxon>
        <taxon>Alteromonadaceae</taxon>
        <taxon>Bowmanella</taxon>
    </lineage>
</organism>
<dbReference type="PANTHER" id="PTHR15032">
    <property type="entry name" value="N-ACYL-PHOSPHATIDYLETHANOLAMINE-HYDROLYZING PHOSPHOLIPASE D"/>
    <property type="match status" value="1"/>
</dbReference>
<dbReference type="RefSeq" id="WP_343843175.1">
    <property type="nucleotide sequence ID" value="NZ_BAAAEI010000006.1"/>
</dbReference>
<evidence type="ECO:0000313" key="3">
    <source>
        <dbReference type="Proteomes" id="UP001501757"/>
    </source>
</evidence>
<reference evidence="2 3" key="1">
    <citation type="journal article" date="2019" name="Int. J. Syst. Evol. Microbiol.">
        <title>The Global Catalogue of Microorganisms (GCM) 10K type strain sequencing project: providing services to taxonomists for standard genome sequencing and annotation.</title>
        <authorList>
            <consortium name="The Broad Institute Genomics Platform"/>
            <consortium name="The Broad Institute Genome Sequencing Center for Infectious Disease"/>
            <person name="Wu L."/>
            <person name="Ma J."/>
        </authorList>
    </citation>
    <scope>NUCLEOTIDE SEQUENCE [LARGE SCALE GENOMIC DNA]</scope>
    <source>
        <strain evidence="2 3">JCM 13378</strain>
    </source>
</reference>
<keyword evidence="3" id="KW-1185">Reference proteome</keyword>
<dbReference type="InterPro" id="IPR001279">
    <property type="entry name" value="Metallo-B-lactamas"/>
</dbReference>
<protein>
    <recommendedName>
        <fullName evidence="1">Metallo-beta-lactamase domain-containing protein</fullName>
    </recommendedName>
</protein>
<proteinExistence type="predicted"/>
<name>A0ABN0WY21_9ALTE</name>
<dbReference type="Gene3D" id="3.60.15.10">
    <property type="entry name" value="Ribonuclease Z/Hydroxyacylglutathione hydrolase-like"/>
    <property type="match status" value="1"/>
</dbReference>
<evidence type="ECO:0000313" key="2">
    <source>
        <dbReference type="EMBL" id="GAA0350008.1"/>
    </source>
</evidence>